<reference evidence="4 5" key="1">
    <citation type="journal article" date="2011" name="J. Bacteriol.">
        <title>Genome sequence of Chthoniobacter flavus Ellin428, an aerobic heterotrophic soil bacterium.</title>
        <authorList>
            <person name="Kant R."/>
            <person name="van Passel M.W."/>
            <person name="Palva A."/>
            <person name="Lucas S."/>
            <person name="Lapidus A."/>
            <person name="Glavina Del Rio T."/>
            <person name="Dalin E."/>
            <person name="Tice H."/>
            <person name="Bruce D."/>
            <person name="Goodwin L."/>
            <person name="Pitluck S."/>
            <person name="Larimer F.W."/>
            <person name="Land M.L."/>
            <person name="Hauser L."/>
            <person name="Sangwan P."/>
            <person name="de Vos W.M."/>
            <person name="Janssen P.H."/>
            <person name="Smidt H."/>
        </authorList>
    </citation>
    <scope>NUCLEOTIDE SEQUENCE [LARGE SCALE GENOMIC DNA]</scope>
    <source>
        <strain evidence="4 5">Ellin428</strain>
    </source>
</reference>
<dbReference type="InterPro" id="IPR022655">
    <property type="entry name" value="DUF1553"/>
</dbReference>
<evidence type="ECO:0000259" key="2">
    <source>
        <dbReference type="Pfam" id="PF07583"/>
    </source>
</evidence>
<dbReference type="Proteomes" id="UP000005824">
    <property type="component" value="Unassembled WGS sequence"/>
</dbReference>
<gene>
    <name evidence="4" type="ORF">CfE428DRAFT_1113</name>
</gene>
<dbReference type="STRING" id="497964.CfE428DRAFT_1113"/>
<accession>B4CWS5</accession>
<feature type="domain" description="DUF1553" evidence="3">
    <location>
        <begin position="428"/>
        <end position="666"/>
    </location>
</feature>
<organism evidence="4 5">
    <name type="scientific">Chthoniobacter flavus Ellin428</name>
    <dbReference type="NCBI Taxonomy" id="497964"/>
    <lineage>
        <taxon>Bacteria</taxon>
        <taxon>Pseudomonadati</taxon>
        <taxon>Verrucomicrobiota</taxon>
        <taxon>Spartobacteria</taxon>
        <taxon>Chthoniobacterales</taxon>
        <taxon>Chthoniobacteraceae</taxon>
        <taxon>Chthoniobacter</taxon>
    </lineage>
</organism>
<evidence type="ECO:0000313" key="5">
    <source>
        <dbReference type="Proteomes" id="UP000005824"/>
    </source>
</evidence>
<dbReference type="eggNOG" id="COG2010">
    <property type="taxonomic scope" value="Bacteria"/>
</dbReference>
<evidence type="ECO:0000313" key="4">
    <source>
        <dbReference type="EMBL" id="EDY21867.1"/>
    </source>
</evidence>
<evidence type="ECO:0008006" key="6">
    <source>
        <dbReference type="Google" id="ProtNLM"/>
    </source>
</evidence>
<dbReference type="InterPro" id="IPR011444">
    <property type="entry name" value="DUF1549"/>
</dbReference>
<evidence type="ECO:0000259" key="3">
    <source>
        <dbReference type="Pfam" id="PF07587"/>
    </source>
</evidence>
<sequence>MRIPWAATRTRRAAKIIATPYAWTYRDWVIKAFNDDMPYNQFIMQQLAADKLPNNPAPNLAALGFLTVGERFRNVNDIINDRIDTVTKGFLGLTVACARCHDHKFDPIPTKDYYALHGVFASTVEPADKPIIGLPSKEELADYEKQENKIQQDNRDLYYRFIDKNQAEFFQKIEGHMMIMRIAGGGKKKGGNPEAEKERITLLQKYNLDREILPALARHMRGNDETVFVPFRKFADLSESEFSQKAPEIVTEITSGELSGKRGAAINPLVANAFKGKTIATMDDVLKVYKDLFVSLEPQRKAFIEASAKSMDGRVSGFEPALVEILQNPFDIMPASQLNTQTLREFSGKLGNKLQGQTRFEFAKLNELELTHPGAPARAMLVADAATPRNSPVFIRGQQDVRGDIVPRHFLEVLSPERKPVAFKEGSGRLELAEDIASKNNPLTARVIVNRVWMQHFGEGFVRTLDDLGTQSEPPSHPELLDYLSTYFMDQGWSLKKLHKLIMLSHVYQESSQTNPKFETIDPANRLLWRANIRKLDFEELRDSLLVMSGKLDRTVGGKPVNLTDEPYSYRRSVYGYIDRGNLPELMQQFDFSDPDMPNSKRASTTVPQQALFLMNSPMSVDVARHIVSRPEVGRATDSLSTVVALYNIIFQRNPQPLEIQMGIQFVAKETQNQPQTSPAEQKGGNPNARLAKNAKKGGGKRYEGTAAIQNSGDYVDRKPLTPWETYAQALLFSNEASYVN</sequence>
<dbReference type="AlphaFoldDB" id="B4CWS5"/>
<dbReference type="InParanoid" id="B4CWS5"/>
<proteinExistence type="predicted"/>
<name>B4CWS5_9BACT</name>
<dbReference type="Pfam" id="PF07587">
    <property type="entry name" value="PSD1"/>
    <property type="match status" value="1"/>
</dbReference>
<dbReference type="PANTHER" id="PTHR35889:SF3">
    <property type="entry name" value="F-BOX DOMAIN-CONTAINING PROTEIN"/>
    <property type="match status" value="1"/>
</dbReference>
<dbReference type="PANTHER" id="PTHR35889">
    <property type="entry name" value="CYCLOINULO-OLIGOSACCHARIDE FRUCTANOTRANSFERASE-RELATED"/>
    <property type="match status" value="1"/>
</dbReference>
<feature type="domain" description="DUF1549" evidence="2">
    <location>
        <begin position="18"/>
        <end position="123"/>
    </location>
</feature>
<dbReference type="EMBL" id="ABVL01000002">
    <property type="protein sequence ID" value="EDY21867.1"/>
    <property type="molecule type" value="Genomic_DNA"/>
</dbReference>
<feature type="region of interest" description="Disordered" evidence="1">
    <location>
        <begin position="671"/>
        <end position="705"/>
    </location>
</feature>
<keyword evidence="5" id="KW-1185">Reference proteome</keyword>
<evidence type="ECO:0000256" key="1">
    <source>
        <dbReference type="SAM" id="MobiDB-lite"/>
    </source>
</evidence>
<feature type="compositionally biased region" description="Polar residues" evidence="1">
    <location>
        <begin position="671"/>
        <end position="680"/>
    </location>
</feature>
<protein>
    <recommendedName>
        <fullName evidence="6">DUF1553 domain-containing protein</fullName>
    </recommendedName>
</protein>
<dbReference type="Pfam" id="PF07583">
    <property type="entry name" value="PSCyt2"/>
    <property type="match status" value="1"/>
</dbReference>
<comment type="caution">
    <text evidence="4">The sequence shown here is derived from an EMBL/GenBank/DDBJ whole genome shotgun (WGS) entry which is preliminary data.</text>
</comment>